<dbReference type="Gene3D" id="3.30.750.24">
    <property type="entry name" value="STAS domain"/>
    <property type="match status" value="1"/>
</dbReference>
<evidence type="ECO:0000259" key="1">
    <source>
        <dbReference type="PROSITE" id="PS50801"/>
    </source>
</evidence>
<dbReference type="CDD" id="cd07043">
    <property type="entry name" value="STAS_anti-anti-sigma_factors"/>
    <property type="match status" value="1"/>
</dbReference>
<dbReference type="SUPFAM" id="SSF52091">
    <property type="entry name" value="SpoIIaa-like"/>
    <property type="match status" value="1"/>
</dbReference>
<dbReference type="OrthoDB" id="3475606at2"/>
<accession>A0A1C6UT46</accession>
<sequence length="138" mass="14444">MILVLPGRKPEATPLGLVVDRTDPNAPLIRVSGDLAFATAGPLRVEIDRMLVDHPPAIVLDFGELLFIDSTGLSVIVHAWREGQQGGTAIQLRSTPRFLTTILDMTGVTGLLARPLAASGGYRSPTAGRAPSPPAASA</sequence>
<dbReference type="PANTHER" id="PTHR33495:SF2">
    <property type="entry name" value="ANTI-SIGMA FACTOR ANTAGONIST TM_1081-RELATED"/>
    <property type="match status" value="1"/>
</dbReference>
<dbReference type="RefSeq" id="WP_091439039.1">
    <property type="nucleotide sequence ID" value="NZ_BMMJ01000018.1"/>
</dbReference>
<keyword evidence="3" id="KW-1185">Reference proteome</keyword>
<dbReference type="Pfam" id="PF01740">
    <property type="entry name" value="STAS"/>
    <property type="match status" value="1"/>
</dbReference>
<organism evidence="2 3">
    <name type="scientific">Micromonospora yangpuensis</name>
    <dbReference type="NCBI Taxonomy" id="683228"/>
    <lineage>
        <taxon>Bacteria</taxon>
        <taxon>Bacillati</taxon>
        <taxon>Actinomycetota</taxon>
        <taxon>Actinomycetes</taxon>
        <taxon>Micromonosporales</taxon>
        <taxon>Micromonosporaceae</taxon>
        <taxon>Micromonospora</taxon>
    </lineage>
</organism>
<dbReference type="InterPro" id="IPR036513">
    <property type="entry name" value="STAS_dom_sf"/>
</dbReference>
<protein>
    <submittedName>
        <fullName evidence="2">Anti-anti-sigma factor</fullName>
    </submittedName>
</protein>
<evidence type="ECO:0000313" key="3">
    <source>
        <dbReference type="Proteomes" id="UP000198937"/>
    </source>
</evidence>
<dbReference type="InterPro" id="IPR002645">
    <property type="entry name" value="STAS_dom"/>
</dbReference>
<gene>
    <name evidence="2" type="ORF">GA0070617_3463</name>
</gene>
<reference evidence="2 3" key="1">
    <citation type="submission" date="2016-06" db="EMBL/GenBank/DDBJ databases">
        <authorList>
            <person name="Kjaerup R.B."/>
            <person name="Dalgaard T.S."/>
            <person name="Juul-Madsen H.R."/>
        </authorList>
    </citation>
    <scope>NUCLEOTIDE SEQUENCE [LARGE SCALE GENOMIC DNA]</scope>
    <source>
        <strain evidence="2 3">DSM 45577</strain>
    </source>
</reference>
<dbReference type="Proteomes" id="UP000198937">
    <property type="component" value="Unassembled WGS sequence"/>
</dbReference>
<evidence type="ECO:0000313" key="2">
    <source>
        <dbReference type="EMBL" id="SCL57212.1"/>
    </source>
</evidence>
<feature type="domain" description="STAS" evidence="1">
    <location>
        <begin position="24"/>
        <end position="108"/>
    </location>
</feature>
<proteinExistence type="predicted"/>
<name>A0A1C6UT46_9ACTN</name>
<dbReference type="AlphaFoldDB" id="A0A1C6UT46"/>
<dbReference type="STRING" id="683228.GA0070617_3463"/>
<dbReference type="PROSITE" id="PS50801">
    <property type="entry name" value="STAS"/>
    <property type="match status" value="1"/>
</dbReference>
<dbReference type="GO" id="GO:0043856">
    <property type="term" value="F:anti-sigma factor antagonist activity"/>
    <property type="evidence" value="ECO:0007669"/>
    <property type="project" value="TreeGrafter"/>
</dbReference>
<dbReference type="PANTHER" id="PTHR33495">
    <property type="entry name" value="ANTI-SIGMA FACTOR ANTAGONIST TM_1081-RELATED-RELATED"/>
    <property type="match status" value="1"/>
</dbReference>
<dbReference type="EMBL" id="FMIA01000002">
    <property type="protein sequence ID" value="SCL57212.1"/>
    <property type="molecule type" value="Genomic_DNA"/>
</dbReference>